<dbReference type="Pfam" id="PF25023">
    <property type="entry name" value="TEN_YD-shell"/>
    <property type="match status" value="2"/>
</dbReference>
<organism evidence="7 8">
    <name type="scientific">Morganella morganii</name>
    <name type="common">Proteus morganii</name>
    <dbReference type="NCBI Taxonomy" id="582"/>
    <lineage>
        <taxon>Bacteria</taxon>
        <taxon>Pseudomonadati</taxon>
        <taxon>Pseudomonadota</taxon>
        <taxon>Gammaproteobacteria</taxon>
        <taxon>Enterobacterales</taxon>
        <taxon>Morganellaceae</taxon>
        <taxon>Morganella</taxon>
    </lineage>
</organism>
<feature type="region of interest" description="Disordered" evidence="3">
    <location>
        <begin position="293"/>
        <end position="318"/>
    </location>
</feature>
<comment type="caution">
    <text evidence="7">The sequence shown here is derived from an EMBL/GenBank/DDBJ whole genome shotgun (WGS) entry which is preliminary data.</text>
</comment>
<dbReference type="InterPro" id="IPR045351">
    <property type="entry name" value="DUF6531"/>
</dbReference>
<dbReference type="PANTHER" id="PTHR32305">
    <property type="match status" value="1"/>
</dbReference>
<evidence type="ECO:0000259" key="6">
    <source>
        <dbReference type="Pfam" id="PF25023"/>
    </source>
</evidence>
<feature type="domain" description="Teneurin-like YD-shell" evidence="6">
    <location>
        <begin position="727"/>
        <end position="937"/>
    </location>
</feature>
<dbReference type="Pfam" id="PF05593">
    <property type="entry name" value="RHS_repeat"/>
    <property type="match status" value="1"/>
</dbReference>
<feature type="domain" description="Teneurin-like YD-shell" evidence="6">
    <location>
        <begin position="612"/>
        <end position="720"/>
    </location>
</feature>
<dbReference type="InterPro" id="IPR050708">
    <property type="entry name" value="T6SS_VgrG/RHS"/>
</dbReference>
<dbReference type="InterPro" id="IPR031325">
    <property type="entry name" value="RHS_repeat"/>
</dbReference>
<proteinExistence type="inferred from homology"/>
<accession>A0AAN5S1Q3</accession>
<dbReference type="InterPro" id="IPR006530">
    <property type="entry name" value="YD"/>
</dbReference>
<evidence type="ECO:0000256" key="2">
    <source>
        <dbReference type="ARBA" id="ARBA00022737"/>
    </source>
</evidence>
<protein>
    <submittedName>
        <fullName evidence="7">DUF4150 domain-containing protein</fullName>
    </submittedName>
</protein>
<evidence type="ECO:0000313" key="8">
    <source>
        <dbReference type="Proteomes" id="UP000865968"/>
    </source>
</evidence>
<dbReference type="EMBL" id="DACSWI010000014">
    <property type="protein sequence ID" value="HAT3810730.1"/>
    <property type="molecule type" value="Genomic_DNA"/>
</dbReference>
<feature type="compositionally biased region" description="Gly residues" evidence="3">
    <location>
        <begin position="1504"/>
        <end position="1516"/>
    </location>
</feature>
<evidence type="ECO:0000259" key="5">
    <source>
        <dbReference type="Pfam" id="PF20148"/>
    </source>
</evidence>
<evidence type="ECO:0000256" key="3">
    <source>
        <dbReference type="SAM" id="MobiDB-lite"/>
    </source>
</evidence>
<dbReference type="NCBIfam" id="TIGR03696">
    <property type="entry name" value="Rhs_assc_core"/>
    <property type="match status" value="1"/>
</dbReference>
<evidence type="ECO:0000259" key="4">
    <source>
        <dbReference type="Pfam" id="PF03527"/>
    </source>
</evidence>
<dbReference type="PANTHER" id="PTHR32305:SF15">
    <property type="entry name" value="PROTEIN RHSA-RELATED"/>
    <property type="match status" value="1"/>
</dbReference>
<dbReference type="Proteomes" id="UP000865968">
    <property type="component" value="Unassembled WGS sequence"/>
</dbReference>
<evidence type="ECO:0000313" key="7">
    <source>
        <dbReference type="EMBL" id="HAT3810730.1"/>
    </source>
</evidence>
<dbReference type="InterPro" id="IPR056823">
    <property type="entry name" value="TEN-like_YD-shell"/>
</dbReference>
<dbReference type="Pfam" id="PF20148">
    <property type="entry name" value="DUF6531"/>
    <property type="match status" value="1"/>
</dbReference>
<feature type="region of interest" description="Disordered" evidence="3">
    <location>
        <begin position="1491"/>
        <end position="1516"/>
    </location>
</feature>
<dbReference type="Pfam" id="PF03527">
    <property type="entry name" value="RHS"/>
    <property type="match status" value="1"/>
</dbReference>
<sequence length="1516" mass="170801">MTKKVVGNKNADYCVVSSGPDVCQVGNSVIPFDSFQQLGAEQTYVKTVRVNGVPTLTVGSVIKGTQGNAGSGIISGTSRGSGDCVITSGSPTVSFCKKPAAFHGSDVMMNNNNVPGVLYTLEKEHNMAKTADPVEPQKEKSIFEKLDEVNADIYKRNTDTALSAYEHDALEGFVREGINESIITPADTLLRGSANMAAFNAEQRAYSQFVFSTKEETQTRVEAARETAKDENKITLPRLELKNDAQKAGAAVYHVAELGAGVYGAAALARKGIKALTRVFSKTPAAPKVVPVRTKPQNENTVSGKKEGSSAETSSGVSDPVDVATGDFIQVWPVLSLPGLLPVSLQRTYRSTAAISGLFGPKWADNWSARIEVGPDTLIYHDNEGVKVTYPVSENTLNIRNVCYPRALLTGTLNGDISLSDNRTQLTQHFNHVCGNTRKLSAVTDSNGQRLDFHYNDEHHLIRLTRNGTALLSFSYCDGQLITISLAGSPASPPLVTCRYDRHGYLSECDAFQQNHLWHEYTADGFMTRWHDTDQTDYFLKYDERGRVTRSESPSGYWGGRFIYDDVHRMTTYSDDEGGQFYYCYDDAGLVTLSIDPLGREIRTEWENGQKISETNAAGQTTRYCYHYDGTPAQVILPDGRSAEYQYNERGLLTDIVSPFNDTWKMEYDPQGNLTGMTSPQGQTVHYEYDQCGALLKAILPGGAHWQYQYNDTHQLIKQTDPYRNSTEFVSDAFGRLTHLTDALNNTTRYHYDPSHAGVNGSISDIFLPDGVHQHIDYDSERRVVAVTDGGGKITRYRYGPFDLLLAMIRPDGTEIRFEYDSLTRLKKVINAAGDEYRYERDKAGQIIRETDFTGREIQYRYDRLGRRTATRYPDQHEIRWSYSPEGLITRQDIWFDDGTRSELKSATHYEYNDRMQLIRAENPDAVTEFEYDAAGRLICEKINGREIEHEWDAQTDRLTQTRFGSQALQYQYGLQGELTQFQAGKHQPLQLSRNALGQEYLRHSPSGFASSRHYTATGMLAHQTAGRGSDSYLQALRDNPVQPPAASDVNRSWQYDKAYNITAIDDHRWRRMQYHYNQNDQIEYTSFGGLYPQTEQFSYDANLNIRQQTLIPGEAQGALHQLSQQQQAGRVVRRTTATGHFDYHYDINGRLERKTEYRNGFRPREWRYQWDTLNQLTSCFTPQGDCWRYTYDAFGRRLSKYQVVNAQEPVHLQHLNQPPVIRGRQYLWSGNQMIEEAPVYADGTVAYDAGVQWLYEPGALVPAARYEKGKLHYLVTDHQDTPREIFTESGTVSWAARPGTWGQMAFWSLKTSANDPNYTECHFRFAGQYEDAETGLYYNRFRYYDKDTGQYISPDPIGLEGGFNPYGYVHCPVGWVDPFGLSGTSKLDKSGRPLKSPSYSVAFETKIDSKFYPGRSDKVHFQEANRNLHEAMKADPVFAKKIEDMYPGITQGIQPGSRGAYPRRSPLPELTWHHEANQPGVMQLVPIKQHQSPGIVQDSLHPGGKGGMSNWGGGR</sequence>
<gene>
    <name evidence="7" type="ORF">I8608_003632</name>
</gene>
<keyword evidence="2" id="KW-0677">Repeat</keyword>
<feature type="domain" description="RHS protein conserved region" evidence="4">
    <location>
        <begin position="1273"/>
        <end position="1305"/>
    </location>
</feature>
<feature type="domain" description="DUF6531" evidence="5">
    <location>
        <begin position="319"/>
        <end position="390"/>
    </location>
</feature>
<name>A0AAN5S1Q3_MORMO</name>
<dbReference type="InterPro" id="IPR022385">
    <property type="entry name" value="Rhs_assc_core"/>
</dbReference>
<dbReference type="Gene3D" id="2.180.10.10">
    <property type="entry name" value="RHS repeat-associated core"/>
    <property type="match status" value="2"/>
</dbReference>
<comment type="similarity">
    <text evidence="1">Belongs to the RHS family.</text>
</comment>
<dbReference type="NCBIfam" id="TIGR01643">
    <property type="entry name" value="YD_repeat_2x"/>
    <property type="match status" value="9"/>
</dbReference>
<evidence type="ECO:0000256" key="1">
    <source>
        <dbReference type="ARBA" id="ARBA00009455"/>
    </source>
</evidence>
<reference evidence="7" key="2">
    <citation type="submission" date="2020-10" db="EMBL/GenBank/DDBJ databases">
        <authorList>
            <consortium name="NCBI Pathogen Detection Project"/>
        </authorList>
    </citation>
    <scope>NUCLEOTIDE SEQUENCE</scope>
    <source>
        <strain evidence="7">Morganella morganii ARLG-3209</strain>
    </source>
</reference>
<dbReference type="Pfam" id="PF13665">
    <property type="entry name" value="Tox-PAAR-like"/>
    <property type="match status" value="1"/>
</dbReference>
<dbReference type="CDD" id="cd14740">
    <property type="entry name" value="PAAR_4"/>
    <property type="match status" value="1"/>
</dbReference>
<dbReference type="InterPro" id="IPR001826">
    <property type="entry name" value="RHS"/>
</dbReference>
<reference evidence="7" key="1">
    <citation type="journal article" date="2018" name="Genome Biol.">
        <title>SKESA: strategic k-mer extension for scrupulous assemblies.</title>
        <authorList>
            <person name="Souvorov A."/>
            <person name="Agarwala R."/>
            <person name="Lipman D.J."/>
        </authorList>
    </citation>
    <scope>NUCLEOTIDE SEQUENCE</scope>
    <source>
        <strain evidence="7">Morganella morganii ARLG-3209</strain>
    </source>
</reference>